<dbReference type="EMBL" id="FQWZ01000006">
    <property type="protein sequence ID" value="SHH16884.1"/>
    <property type="molecule type" value="Genomic_DNA"/>
</dbReference>
<accession>A0A1M5QRY5</accession>
<gene>
    <name evidence="1" type="ORF">SAMN04488068_2796</name>
</gene>
<evidence type="ECO:0000313" key="2">
    <source>
        <dbReference type="Proteomes" id="UP000199758"/>
    </source>
</evidence>
<dbReference type="AlphaFoldDB" id="A0A1M5QRY5"/>
<evidence type="ECO:0000313" key="1">
    <source>
        <dbReference type="EMBL" id="SHH16884.1"/>
    </source>
</evidence>
<dbReference type="RefSeq" id="WP_072898263.1">
    <property type="nucleotide sequence ID" value="NZ_FQWZ01000006.1"/>
</dbReference>
<keyword evidence="2" id="KW-1185">Reference proteome</keyword>
<dbReference type="STRING" id="490188.SAMN04488068_2796"/>
<protein>
    <submittedName>
        <fullName evidence="1">Uncharacterized protein</fullName>
    </submittedName>
</protein>
<dbReference type="Proteomes" id="UP000199758">
    <property type="component" value="Unassembled WGS sequence"/>
</dbReference>
<sequence length="347" mass="38301">MPTKKKMATTDTLSAALLDAHVEFVIEQLTGEGLGEALAQVLDTLLADAAKLKLKDVVTPKMIKDTARTYAVELQFGGGLPELVGDIARALHGHKIHESTTFGDIVSDRYVGEITDKLLEFKSLRQKIVVELFSGPLYAQFASDLLYYGIQGYLSNNALTRNIPGAGSMMKFGKAVMNKASPGLDGALEEGLKKYIGKSVEATSRRSVDFLLHNISDSAIREMVLDIWERVRELPVASLREDIGSLDQEELFVIGYEFFQELRRTPFFGTMLDAGIDSFFDKYGSSTLINLIDDIGVTRPMMLAEAMRYAPPILKTLKKKKLLEPNVRALLAPFYASGIVERVVASQ</sequence>
<proteinExistence type="predicted"/>
<organism evidence="1 2">
    <name type="scientific">Hydrocarboniphaga daqingensis</name>
    <dbReference type="NCBI Taxonomy" id="490188"/>
    <lineage>
        <taxon>Bacteria</taxon>
        <taxon>Pseudomonadati</taxon>
        <taxon>Pseudomonadota</taxon>
        <taxon>Gammaproteobacteria</taxon>
        <taxon>Nevskiales</taxon>
        <taxon>Nevskiaceae</taxon>
        <taxon>Hydrocarboniphaga</taxon>
    </lineage>
</organism>
<name>A0A1M5QRY5_9GAMM</name>
<dbReference type="OrthoDB" id="7055830at2"/>
<reference evidence="1 2" key="1">
    <citation type="submission" date="2016-11" db="EMBL/GenBank/DDBJ databases">
        <authorList>
            <person name="Jaros S."/>
            <person name="Januszkiewicz K."/>
            <person name="Wedrychowicz H."/>
        </authorList>
    </citation>
    <scope>NUCLEOTIDE SEQUENCE [LARGE SCALE GENOMIC DNA]</scope>
    <source>
        <strain evidence="1 2">CGMCC 1.7049</strain>
    </source>
</reference>